<dbReference type="InterPro" id="IPR040079">
    <property type="entry name" value="Glutathione_S-Trfase"/>
</dbReference>
<proteinExistence type="predicted"/>
<name>A0ABW0FP83_9CAUL</name>
<feature type="domain" description="GST C-terminal" evidence="2">
    <location>
        <begin position="89"/>
        <end position="219"/>
    </location>
</feature>
<dbReference type="Gene3D" id="3.40.30.10">
    <property type="entry name" value="Glutaredoxin"/>
    <property type="match status" value="1"/>
</dbReference>
<evidence type="ECO:0000313" key="3">
    <source>
        <dbReference type="EMBL" id="MFC5342978.1"/>
    </source>
</evidence>
<dbReference type="SUPFAM" id="SSF47616">
    <property type="entry name" value="GST C-terminal domain-like"/>
    <property type="match status" value="1"/>
</dbReference>
<sequence>MNRVTAFKWVPSFAQGSVRDIRVRWALEEAGIPYGDHLIGFEDQATAEYRALQPFGQVPVYRDGTVQMFESGAIVLYIAQSSDALMPADPAGRAMVMTWLFAASNSVEPFVAQLAGIDLFHASEDWAKERRPQVEEMLRKRLADLQTALGDADFFANGAFSAADILMTHVLRDLRHTTIVADYPKLAAYLARCEARPAFQRALADQLAPFKEAEARQPELAGN</sequence>
<dbReference type="PANTHER" id="PTHR44051:SF8">
    <property type="entry name" value="GLUTATHIONE S-TRANSFERASE GSTA"/>
    <property type="match status" value="1"/>
</dbReference>
<dbReference type="PROSITE" id="PS50405">
    <property type="entry name" value="GST_CTER"/>
    <property type="match status" value="1"/>
</dbReference>
<dbReference type="RefSeq" id="WP_374036422.1">
    <property type="nucleotide sequence ID" value="NZ_CP169082.1"/>
</dbReference>
<dbReference type="SFLD" id="SFLDS00019">
    <property type="entry name" value="Glutathione_Transferase_(cytos"/>
    <property type="match status" value="1"/>
</dbReference>
<dbReference type="EMBL" id="JBHSLF010000007">
    <property type="protein sequence ID" value="MFC5342978.1"/>
    <property type="molecule type" value="Genomic_DNA"/>
</dbReference>
<dbReference type="PANTHER" id="PTHR44051">
    <property type="entry name" value="GLUTATHIONE S-TRANSFERASE-RELATED"/>
    <property type="match status" value="1"/>
</dbReference>
<keyword evidence="4" id="KW-1185">Reference proteome</keyword>
<dbReference type="InterPro" id="IPR004046">
    <property type="entry name" value="GST_C"/>
</dbReference>
<feature type="domain" description="GST N-terminal" evidence="1">
    <location>
        <begin position="7"/>
        <end position="86"/>
    </location>
</feature>
<evidence type="ECO:0000259" key="2">
    <source>
        <dbReference type="PROSITE" id="PS50405"/>
    </source>
</evidence>
<dbReference type="CDD" id="cd03046">
    <property type="entry name" value="GST_N_GTT1_like"/>
    <property type="match status" value="1"/>
</dbReference>
<dbReference type="InterPro" id="IPR010987">
    <property type="entry name" value="Glutathione-S-Trfase_C-like"/>
</dbReference>
<protein>
    <submittedName>
        <fullName evidence="3">Glutathione S-transferase family protein</fullName>
    </submittedName>
</protein>
<dbReference type="SFLD" id="SFLDG00358">
    <property type="entry name" value="Main_(cytGST)"/>
    <property type="match status" value="1"/>
</dbReference>
<dbReference type="InterPro" id="IPR036282">
    <property type="entry name" value="Glutathione-S-Trfase_C_sf"/>
</dbReference>
<dbReference type="Pfam" id="PF02798">
    <property type="entry name" value="GST_N"/>
    <property type="match status" value="1"/>
</dbReference>
<dbReference type="InterPro" id="IPR004045">
    <property type="entry name" value="Glutathione_S-Trfase_N"/>
</dbReference>
<accession>A0ABW0FP83</accession>
<evidence type="ECO:0000259" key="1">
    <source>
        <dbReference type="PROSITE" id="PS50404"/>
    </source>
</evidence>
<gene>
    <name evidence="3" type="ORF">ACFPIE_03565</name>
</gene>
<dbReference type="Pfam" id="PF14497">
    <property type="entry name" value="GST_C_3"/>
    <property type="match status" value="1"/>
</dbReference>
<evidence type="ECO:0000313" key="4">
    <source>
        <dbReference type="Proteomes" id="UP001596152"/>
    </source>
</evidence>
<dbReference type="CDD" id="cd03207">
    <property type="entry name" value="GST_C_8"/>
    <property type="match status" value="1"/>
</dbReference>
<dbReference type="PROSITE" id="PS50404">
    <property type="entry name" value="GST_NTER"/>
    <property type="match status" value="1"/>
</dbReference>
<dbReference type="Gene3D" id="1.20.1050.10">
    <property type="match status" value="1"/>
</dbReference>
<comment type="caution">
    <text evidence="3">The sequence shown here is derived from an EMBL/GenBank/DDBJ whole genome shotgun (WGS) entry which is preliminary data.</text>
</comment>
<dbReference type="Proteomes" id="UP001596152">
    <property type="component" value="Unassembled WGS sequence"/>
</dbReference>
<organism evidence="3 4">
    <name type="scientific">Brevundimonas staleyi</name>
    <dbReference type="NCBI Taxonomy" id="74326"/>
    <lineage>
        <taxon>Bacteria</taxon>
        <taxon>Pseudomonadati</taxon>
        <taxon>Pseudomonadota</taxon>
        <taxon>Alphaproteobacteria</taxon>
        <taxon>Caulobacterales</taxon>
        <taxon>Caulobacteraceae</taxon>
        <taxon>Brevundimonas</taxon>
    </lineage>
</organism>
<dbReference type="InterPro" id="IPR036249">
    <property type="entry name" value="Thioredoxin-like_sf"/>
</dbReference>
<reference evidence="4" key="1">
    <citation type="journal article" date="2019" name="Int. J. Syst. Evol. Microbiol.">
        <title>The Global Catalogue of Microorganisms (GCM) 10K type strain sequencing project: providing services to taxonomists for standard genome sequencing and annotation.</title>
        <authorList>
            <consortium name="The Broad Institute Genomics Platform"/>
            <consortium name="The Broad Institute Genome Sequencing Center for Infectious Disease"/>
            <person name="Wu L."/>
            <person name="Ma J."/>
        </authorList>
    </citation>
    <scope>NUCLEOTIDE SEQUENCE [LARGE SCALE GENOMIC DNA]</scope>
    <source>
        <strain evidence="4">JCM 12125</strain>
    </source>
</reference>
<dbReference type="SUPFAM" id="SSF52833">
    <property type="entry name" value="Thioredoxin-like"/>
    <property type="match status" value="1"/>
</dbReference>